<keyword evidence="3" id="KW-1185">Reference proteome</keyword>
<evidence type="ECO:0000313" key="3">
    <source>
        <dbReference type="Proteomes" id="UP000194003"/>
    </source>
</evidence>
<sequence>MIESETAMSDPQSLLPADGILCPECDLPQRLPPLTADAAALCPRCGATLYRGQPEGMRRALACSLAGLLLFPAAMFAPFMTLDVGGRISRGAIVDGVAAMAHEEMWIVAVLVLITGTLAPLAMLLGETYLLLAIRWKRVPPWGGRLFRWLRFLSRWSMMEVYMLGLLVALVKLGDLAQVTPEAGLFAFGGLVAMSAASAAALEPRDVWAHMPLRALQDASASDAAAAALEATS</sequence>
<feature type="transmembrane region" description="Helical" evidence="1">
    <location>
        <begin position="152"/>
        <end position="171"/>
    </location>
</feature>
<feature type="transmembrane region" description="Helical" evidence="1">
    <location>
        <begin position="105"/>
        <end position="132"/>
    </location>
</feature>
<dbReference type="EMBL" id="LVJN01000020">
    <property type="protein sequence ID" value="OSM01694.1"/>
    <property type="molecule type" value="Genomic_DNA"/>
</dbReference>
<dbReference type="AlphaFoldDB" id="A0A1Y2K3H7"/>
<name>A0A1Y2K3H7_9PROT</name>
<feature type="transmembrane region" description="Helical" evidence="1">
    <location>
        <begin position="60"/>
        <end position="80"/>
    </location>
</feature>
<dbReference type="Pfam" id="PF04403">
    <property type="entry name" value="PqiA"/>
    <property type="match status" value="1"/>
</dbReference>
<dbReference type="InterPro" id="IPR007498">
    <property type="entry name" value="PqiA-like"/>
</dbReference>
<organism evidence="2 3">
    <name type="scientific">Magnetofaba australis IT-1</name>
    <dbReference type="NCBI Taxonomy" id="1434232"/>
    <lineage>
        <taxon>Bacteria</taxon>
        <taxon>Pseudomonadati</taxon>
        <taxon>Pseudomonadota</taxon>
        <taxon>Magnetococcia</taxon>
        <taxon>Magnetococcales</taxon>
        <taxon>Magnetococcaceae</taxon>
        <taxon>Magnetofaba</taxon>
    </lineage>
</organism>
<proteinExistence type="predicted"/>
<accession>A0A1Y2K3H7</accession>
<evidence type="ECO:0000313" key="2">
    <source>
        <dbReference type="EMBL" id="OSM01694.1"/>
    </source>
</evidence>
<reference evidence="2 3" key="1">
    <citation type="journal article" date="2016" name="BMC Genomics">
        <title>Combined genomic and structural analyses of a cultured magnetotactic bacterium reveals its niche adaptation to a dynamic environment.</title>
        <authorList>
            <person name="Araujo A.C."/>
            <person name="Morillo V."/>
            <person name="Cypriano J."/>
            <person name="Teixeira L.C."/>
            <person name="Leao P."/>
            <person name="Lyra S."/>
            <person name="Almeida L.G."/>
            <person name="Bazylinski D.A."/>
            <person name="Vasconcellos A.T."/>
            <person name="Abreu F."/>
            <person name="Lins U."/>
        </authorList>
    </citation>
    <scope>NUCLEOTIDE SEQUENCE [LARGE SCALE GENOMIC DNA]</scope>
    <source>
        <strain evidence="2 3">IT-1</strain>
    </source>
</reference>
<comment type="caution">
    <text evidence="2">The sequence shown here is derived from an EMBL/GenBank/DDBJ whole genome shotgun (WGS) entry which is preliminary data.</text>
</comment>
<protein>
    <submittedName>
        <fullName evidence="2">Putative Paraquat-inducible protein A</fullName>
    </submittedName>
</protein>
<gene>
    <name evidence="2" type="ORF">MAIT1_01714</name>
</gene>
<dbReference type="Proteomes" id="UP000194003">
    <property type="component" value="Unassembled WGS sequence"/>
</dbReference>
<keyword evidence="1" id="KW-1133">Transmembrane helix</keyword>
<keyword evidence="1" id="KW-0472">Membrane</keyword>
<evidence type="ECO:0000256" key="1">
    <source>
        <dbReference type="SAM" id="Phobius"/>
    </source>
</evidence>
<dbReference type="STRING" id="1434232.MAIT1_01714"/>
<feature type="transmembrane region" description="Helical" evidence="1">
    <location>
        <begin position="183"/>
        <end position="202"/>
    </location>
</feature>
<keyword evidence="1" id="KW-0812">Transmembrane</keyword>